<protein>
    <submittedName>
        <fullName evidence="4">Putative membrane-anchored protein</fullName>
    </submittedName>
</protein>
<keyword evidence="5" id="KW-1185">Reference proteome</keyword>
<feature type="chain" id="PRO_5030812363" evidence="3">
    <location>
        <begin position="33"/>
        <end position="324"/>
    </location>
</feature>
<dbReference type="AlphaFoldDB" id="A0A7X0EB02"/>
<evidence type="ECO:0000256" key="3">
    <source>
        <dbReference type="SAM" id="SignalP"/>
    </source>
</evidence>
<dbReference type="RefSeq" id="WP_184796592.1">
    <property type="nucleotide sequence ID" value="NZ_JACIIZ010000001.1"/>
</dbReference>
<keyword evidence="3" id="KW-0732">Signal</keyword>
<comment type="caution">
    <text evidence="4">The sequence shown here is derived from an EMBL/GenBank/DDBJ whole genome shotgun (WGS) entry which is preliminary data.</text>
</comment>
<proteinExistence type="predicted"/>
<name>A0A7X0EB02_9PROT</name>
<dbReference type="Pfam" id="PF09935">
    <property type="entry name" value="DUF2167"/>
    <property type="match status" value="1"/>
</dbReference>
<keyword evidence="2" id="KW-0812">Transmembrane</keyword>
<accession>A0A7X0EB02</accession>
<feature type="region of interest" description="Disordered" evidence="1">
    <location>
        <begin position="273"/>
        <end position="324"/>
    </location>
</feature>
<feature type="transmembrane region" description="Helical" evidence="2">
    <location>
        <begin position="252"/>
        <end position="268"/>
    </location>
</feature>
<evidence type="ECO:0000313" key="4">
    <source>
        <dbReference type="EMBL" id="MBB6249660.1"/>
    </source>
</evidence>
<dbReference type="InterPro" id="IPR018682">
    <property type="entry name" value="DUF2167_membr"/>
</dbReference>
<feature type="compositionally biased region" description="Pro residues" evidence="1">
    <location>
        <begin position="274"/>
        <end position="311"/>
    </location>
</feature>
<keyword evidence="2" id="KW-1133">Transmembrane helix</keyword>
<feature type="signal peptide" evidence="3">
    <location>
        <begin position="1"/>
        <end position="32"/>
    </location>
</feature>
<reference evidence="4 5" key="1">
    <citation type="submission" date="2020-08" db="EMBL/GenBank/DDBJ databases">
        <title>Genomic Encyclopedia of Type Strains, Phase IV (KMG-IV): sequencing the most valuable type-strain genomes for metagenomic binning, comparative biology and taxonomic classification.</title>
        <authorList>
            <person name="Goeker M."/>
        </authorList>
    </citation>
    <scope>NUCLEOTIDE SEQUENCE [LARGE SCALE GENOMIC DNA]</scope>
    <source>
        <strain evidence="4 5">DSM 22198</strain>
    </source>
</reference>
<gene>
    <name evidence="4" type="ORF">FHS74_000193</name>
</gene>
<dbReference type="Proteomes" id="UP000539175">
    <property type="component" value="Unassembled WGS sequence"/>
</dbReference>
<sequence length="324" mass="34023">MSANANRFLGPLRYAAVLLCLVLLCLARPAAATDATPLSLADRTVTLTPSPAFQYVSGGEVQTFVTRHWRGRPLAGGAGLGLLVPADTDPAWLVALSYDGSGHVGDLDADRLDPDSLLAALKSGDAGGPLPLTGWARPPTYDGTTHTLVWATRRQADGGAVDSLDYHVRLLGRRGVLGLDIAARMNDLADIEGRTPTLLSMLRFTPGNGYRDYVPLADRSVTLGLGGLIAGDALVKGGLMDHLLTGITSQNFILLLAVLVVMIVPRYIRRRLGPKPPPAPQPDGQPPQPPPPPPKRDPPGPPGPWSLPAPPAVGDGDGEDGDRT</sequence>
<dbReference type="EMBL" id="JACIIZ010000001">
    <property type="protein sequence ID" value="MBB6249660.1"/>
    <property type="molecule type" value="Genomic_DNA"/>
</dbReference>
<keyword evidence="2" id="KW-0472">Membrane</keyword>
<organism evidence="4 5">
    <name type="scientific">Nitrospirillum iridis</name>
    <dbReference type="NCBI Taxonomy" id="765888"/>
    <lineage>
        <taxon>Bacteria</taxon>
        <taxon>Pseudomonadati</taxon>
        <taxon>Pseudomonadota</taxon>
        <taxon>Alphaproteobacteria</taxon>
        <taxon>Rhodospirillales</taxon>
        <taxon>Azospirillaceae</taxon>
        <taxon>Nitrospirillum</taxon>
    </lineage>
</organism>
<evidence type="ECO:0000256" key="1">
    <source>
        <dbReference type="SAM" id="MobiDB-lite"/>
    </source>
</evidence>
<evidence type="ECO:0000256" key="2">
    <source>
        <dbReference type="SAM" id="Phobius"/>
    </source>
</evidence>
<evidence type="ECO:0000313" key="5">
    <source>
        <dbReference type="Proteomes" id="UP000539175"/>
    </source>
</evidence>